<proteinExistence type="predicted"/>
<dbReference type="AlphaFoldDB" id="A0A9P4YWR7"/>
<comment type="caution">
    <text evidence="2">The sequence shown here is derived from an EMBL/GenBank/DDBJ whole genome shotgun (WGS) entry which is preliminary data.</text>
</comment>
<dbReference type="RefSeq" id="XP_035322609.1">
    <property type="nucleotide sequence ID" value="XM_035467643.1"/>
</dbReference>
<evidence type="ECO:0000313" key="2">
    <source>
        <dbReference type="EMBL" id="KAF4123957.1"/>
    </source>
</evidence>
<organism evidence="2 3">
    <name type="scientific">Geosmithia morbida</name>
    <dbReference type="NCBI Taxonomy" id="1094350"/>
    <lineage>
        <taxon>Eukaryota</taxon>
        <taxon>Fungi</taxon>
        <taxon>Dikarya</taxon>
        <taxon>Ascomycota</taxon>
        <taxon>Pezizomycotina</taxon>
        <taxon>Sordariomycetes</taxon>
        <taxon>Hypocreomycetidae</taxon>
        <taxon>Hypocreales</taxon>
        <taxon>Bionectriaceae</taxon>
        <taxon>Geosmithia</taxon>
    </lineage>
</organism>
<accession>A0A9P4YWR7</accession>
<name>A0A9P4YWR7_9HYPO</name>
<feature type="region of interest" description="Disordered" evidence="1">
    <location>
        <begin position="228"/>
        <end position="254"/>
    </location>
</feature>
<sequence>MTELVPRSVRIHHDSSGRRTWLSCSCNPETTVSATDSPEDGGASRLGGDFCPHLVWLLDQVLGQTLYHHNRDEPLVMRSTGYARELGDPFDSIRHHSLEILAAGLHCPLVIDPSRRDGVDRTRALETRELLSSVHHAEPDQFRPDIFGVGHGVPAAMEEEGDQGDEDQEEEREEEYHGDLDLYIARMLLDNGHLFNYFVSRSKPSDPINNPFRKLSQRVDLVMHRLDQVTSTATRGQRSGKSNDPDPDPDPVTPSVVAWAAHHVAGCVRLIRSAVFSRHRPLTAPQALSAASTLVHILEAVATRDRDTRLPTPRAPRAERNLYLRMIGDRDDDFVLDVLGLIPQAASQFIHDLERLLDSYITVQGAPTAYVSRFRALLARLRTSGTGAGLKRRGPREEGTGAERGPKRMK</sequence>
<reference evidence="2" key="1">
    <citation type="submission" date="2020-03" db="EMBL/GenBank/DDBJ databases">
        <title>Site-based positive gene gene selection in Geosmithia morbida across the United States reveals a broad range of putative effectors and factors for local host and environmental adapation.</title>
        <authorList>
            <person name="Onufrak A."/>
            <person name="Murdoch R.W."/>
            <person name="Gazis R."/>
            <person name="Huff M."/>
            <person name="Staton M."/>
            <person name="Klingeman W."/>
            <person name="Hadziabdic D."/>
        </authorList>
    </citation>
    <scope>NUCLEOTIDE SEQUENCE</scope>
    <source>
        <strain evidence="2">1262</strain>
    </source>
</reference>
<evidence type="ECO:0008006" key="4">
    <source>
        <dbReference type="Google" id="ProtNLM"/>
    </source>
</evidence>
<dbReference type="Proteomes" id="UP000749293">
    <property type="component" value="Unassembled WGS sequence"/>
</dbReference>
<feature type="compositionally biased region" description="Basic and acidic residues" evidence="1">
    <location>
        <begin position="395"/>
        <end position="410"/>
    </location>
</feature>
<gene>
    <name evidence="2" type="ORF">GMORB2_5673</name>
</gene>
<dbReference type="GeneID" id="55971898"/>
<feature type="compositionally biased region" description="Acidic residues" evidence="1">
    <location>
        <begin position="157"/>
        <end position="173"/>
    </location>
</feature>
<keyword evidence="3" id="KW-1185">Reference proteome</keyword>
<evidence type="ECO:0000313" key="3">
    <source>
        <dbReference type="Proteomes" id="UP000749293"/>
    </source>
</evidence>
<evidence type="ECO:0000256" key="1">
    <source>
        <dbReference type="SAM" id="MobiDB-lite"/>
    </source>
</evidence>
<feature type="region of interest" description="Disordered" evidence="1">
    <location>
        <begin position="386"/>
        <end position="410"/>
    </location>
</feature>
<protein>
    <recommendedName>
        <fullName evidence="4">SWIM-type domain-containing protein</fullName>
    </recommendedName>
</protein>
<feature type="compositionally biased region" description="Polar residues" evidence="1">
    <location>
        <begin position="228"/>
        <end position="242"/>
    </location>
</feature>
<dbReference type="OrthoDB" id="5387895at2759"/>
<dbReference type="EMBL" id="JAANYQ010000005">
    <property type="protein sequence ID" value="KAF4123957.1"/>
    <property type="molecule type" value="Genomic_DNA"/>
</dbReference>
<feature type="region of interest" description="Disordered" evidence="1">
    <location>
        <begin position="156"/>
        <end position="175"/>
    </location>
</feature>